<name>A0AAD9VBF2_ACRCE</name>
<reference evidence="1" key="2">
    <citation type="journal article" date="2023" name="Science">
        <title>Genomic signatures of disease resistance in endangered staghorn corals.</title>
        <authorList>
            <person name="Vollmer S.V."/>
            <person name="Selwyn J.D."/>
            <person name="Despard B.A."/>
            <person name="Roesel C.L."/>
        </authorList>
    </citation>
    <scope>NUCLEOTIDE SEQUENCE</scope>
    <source>
        <strain evidence="1">K2</strain>
    </source>
</reference>
<protein>
    <submittedName>
        <fullName evidence="1">Uncharacterized protein</fullName>
    </submittedName>
</protein>
<keyword evidence="2" id="KW-1185">Reference proteome</keyword>
<evidence type="ECO:0000313" key="1">
    <source>
        <dbReference type="EMBL" id="KAK2568338.1"/>
    </source>
</evidence>
<dbReference type="AlphaFoldDB" id="A0AAD9VBF2"/>
<dbReference type="EMBL" id="JARQWQ010000012">
    <property type="protein sequence ID" value="KAK2568338.1"/>
    <property type="molecule type" value="Genomic_DNA"/>
</dbReference>
<proteinExistence type="predicted"/>
<accession>A0AAD9VBF2</accession>
<organism evidence="1 2">
    <name type="scientific">Acropora cervicornis</name>
    <name type="common">Staghorn coral</name>
    <dbReference type="NCBI Taxonomy" id="6130"/>
    <lineage>
        <taxon>Eukaryota</taxon>
        <taxon>Metazoa</taxon>
        <taxon>Cnidaria</taxon>
        <taxon>Anthozoa</taxon>
        <taxon>Hexacorallia</taxon>
        <taxon>Scleractinia</taxon>
        <taxon>Astrocoeniina</taxon>
        <taxon>Acroporidae</taxon>
        <taxon>Acropora</taxon>
    </lineage>
</organism>
<comment type="caution">
    <text evidence="1">The sequence shown here is derived from an EMBL/GenBank/DDBJ whole genome shotgun (WGS) entry which is preliminary data.</text>
</comment>
<sequence length="69" mass="7964">MSVVTKSGLKRNEFFLETIVVFIRKKKPQGWKGFLVDEEPMVVFTKLLSFLLSFHEQIGANAYELSTHC</sequence>
<evidence type="ECO:0000313" key="2">
    <source>
        <dbReference type="Proteomes" id="UP001249851"/>
    </source>
</evidence>
<dbReference type="Proteomes" id="UP001249851">
    <property type="component" value="Unassembled WGS sequence"/>
</dbReference>
<reference evidence="1" key="1">
    <citation type="journal article" date="2023" name="G3 (Bethesda)">
        <title>Whole genome assembly and annotation of the endangered Caribbean coral Acropora cervicornis.</title>
        <authorList>
            <person name="Selwyn J.D."/>
            <person name="Vollmer S.V."/>
        </authorList>
    </citation>
    <scope>NUCLEOTIDE SEQUENCE</scope>
    <source>
        <strain evidence="1">K2</strain>
    </source>
</reference>
<gene>
    <name evidence="1" type="ORF">P5673_007356</name>
</gene>